<evidence type="ECO:0000256" key="5">
    <source>
        <dbReference type="ARBA" id="ARBA00023136"/>
    </source>
</evidence>
<evidence type="ECO:0000256" key="1">
    <source>
        <dbReference type="ARBA" id="ARBA00004651"/>
    </source>
</evidence>
<gene>
    <name evidence="8" type="ORF">FHS56_001382</name>
</gene>
<feature type="transmembrane region" description="Helical" evidence="6">
    <location>
        <begin position="404"/>
        <end position="421"/>
    </location>
</feature>
<organism evidence="8 9">
    <name type="scientific">Thermonema lapsum</name>
    <dbReference type="NCBI Taxonomy" id="28195"/>
    <lineage>
        <taxon>Bacteria</taxon>
        <taxon>Pseudomonadati</taxon>
        <taxon>Bacteroidota</taxon>
        <taxon>Cytophagia</taxon>
        <taxon>Cytophagales</taxon>
        <taxon>Thermonemataceae</taxon>
        <taxon>Thermonema</taxon>
    </lineage>
</organism>
<evidence type="ECO:0000313" key="9">
    <source>
        <dbReference type="Proteomes" id="UP000537126"/>
    </source>
</evidence>
<feature type="transmembrane region" description="Helical" evidence="6">
    <location>
        <begin position="275"/>
        <end position="295"/>
    </location>
</feature>
<proteinExistence type="predicted"/>
<evidence type="ECO:0000256" key="3">
    <source>
        <dbReference type="ARBA" id="ARBA00022692"/>
    </source>
</evidence>
<dbReference type="PROSITE" id="PS50156">
    <property type="entry name" value="SSD"/>
    <property type="match status" value="2"/>
</dbReference>
<keyword evidence="4 6" id="KW-1133">Transmembrane helix</keyword>
<feature type="transmembrane region" description="Helical" evidence="6">
    <location>
        <begin position="347"/>
        <end position="371"/>
    </location>
</feature>
<dbReference type="InterPro" id="IPR000731">
    <property type="entry name" value="SSD"/>
</dbReference>
<dbReference type="Gene3D" id="1.20.1640.10">
    <property type="entry name" value="Multidrug efflux transporter AcrB transmembrane domain"/>
    <property type="match status" value="2"/>
</dbReference>
<comment type="subcellular location">
    <subcellularLocation>
        <location evidence="1">Cell membrane</location>
        <topology evidence="1">Multi-pass membrane protein</topology>
    </subcellularLocation>
</comment>
<keyword evidence="3 6" id="KW-0812">Transmembrane</keyword>
<sequence>MWSKLARFILVYRLPLLIVILLLTAFMGYMSRGVERAYDYAAVVPDKDPDMQYFKFFKQKYGEDGNILAIGVHDSSIYRLDNFRAWAALARKLETIDGVERAISIAHLQYLHKDTAAGVFRFRPIFDPMPNTQQALDSLLSFTRQLRFYSGQVFNQATGATVLLVSIDKQVLNTAYRETVIRRIEEACEAFQKQTNIEIHYAGLPYVRSTMATKVTDELNLFLILSVLTTATVLFLFFRSFKAVLFPLIIIGIIITWTLGWMGILHYQITLLTGLLPPILVVIGIPNAVYMLTKYHQEFKKHGNKILALVRVIQKIGVVTLITNTTTAVGFGVLMSTNIAILREFGVVASINIFCTFLLSIILIPVFFSYLPEPKSRHLRHLDGRMLNGLINTFVHWVTHKRPYIYAVVLVLLGLSIYGTYKIRAISYMVDDIPEHSRLRRDLAFFEKHFKGVMPLEIVVNTGKPKGTRSYSRLKKINEFQNALDSIGISPPALSMITFLKAARQAFYNQDSAYYDFPSNRELPFLMRYLKGEEDKSALTRSFLDSTEQEVRISMKIADIGSVSMDSLIHQVIAPKIKRYLPEKEGFKVHITGTTPIFIKGNSYLIRNLKQSILLAFVLIAFIMGLLFRSVRMVLVSVVPNFIPLLITAGIMGWFGIPLKPSTALIFSIAFGIAVDDAIHYLARFRSELFSRRVSVQEAVVVSLRETGQGMVYTSIILFFGFVIFVGSNFGGTVALGLLTSLTLFTAMLTNLILLPSLLLSFDKYDRRRLAWTESYDESKEPKTSTITSEKET</sequence>
<protein>
    <recommendedName>
        <fullName evidence="7">SSD domain-containing protein</fullName>
    </recommendedName>
</protein>
<name>A0A846MQY3_9BACT</name>
<dbReference type="RefSeq" id="WP_166919131.1">
    <property type="nucleotide sequence ID" value="NZ_JAASRN010000002.1"/>
</dbReference>
<dbReference type="InterPro" id="IPR050545">
    <property type="entry name" value="Mycobact_MmpL"/>
</dbReference>
<evidence type="ECO:0000256" key="2">
    <source>
        <dbReference type="ARBA" id="ARBA00022475"/>
    </source>
</evidence>
<feature type="transmembrane region" description="Helical" evidence="6">
    <location>
        <begin position="245"/>
        <end position="269"/>
    </location>
</feature>
<comment type="caution">
    <text evidence="8">The sequence shown here is derived from an EMBL/GenBank/DDBJ whole genome shotgun (WGS) entry which is preliminary data.</text>
</comment>
<keyword evidence="2" id="KW-1003">Cell membrane</keyword>
<dbReference type="PANTHER" id="PTHR33406:SF12">
    <property type="entry name" value="BLR2997 PROTEIN"/>
    <property type="match status" value="1"/>
</dbReference>
<evidence type="ECO:0000259" key="7">
    <source>
        <dbReference type="PROSITE" id="PS50156"/>
    </source>
</evidence>
<feature type="transmembrane region" description="Helical" evidence="6">
    <location>
        <begin position="635"/>
        <end position="657"/>
    </location>
</feature>
<evidence type="ECO:0000256" key="6">
    <source>
        <dbReference type="SAM" id="Phobius"/>
    </source>
</evidence>
<reference evidence="8 9" key="1">
    <citation type="submission" date="2020-03" db="EMBL/GenBank/DDBJ databases">
        <title>Genomic Encyclopedia of Type Strains, Phase IV (KMG-IV): sequencing the most valuable type-strain genomes for metagenomic binning, comparative biology and taxonomic classification.</title>
        <authorList>
            <person name="Goeker M."/>
        </authorList>
    </citation>
    <scope>NUCLEOTIDE SEQUENCE [LARGE SCALE GENOMIC DNA]</scope>
    <source>
        <strain evidence="8 9">DSM 5718</strain>
    </source>
</reference>
<dbReference type="InterPro" id="IPR004869">
    <property type="entry name" value="MMPL_dom"/>
</dbReference>
<accession>A0A846MQY3</accession>
<feature type="transmembrane region" description="Helical" evidence="6">
    <location>
        <begin position="711"/>
        <end position="730"/>
    </location>
</feature>
<feature type="domain" description="SSD" evidence="7">
    <location>
        <begin position="633"/>
        <end position="761"/>
    </location>
</feature>
<feature type="transmembrane region" description="Helical" evidence="6">
    <location>
        <begin position="219"/>
        <end position="238"/>
    </location>
</feature>
<feature type="domain" description="SSD" evidence="7">
    <location>
        <begin position="261"/>
        <end position="370"/>
    </location>
</feature>
<dbReference type="SUPFAM" id="SSF82866">
    <property type="entry name" value="Multidrug efflux transporter AcrB transmembrane domain"/>
    <property type="match status" value="2"/>
</dbReference>
<feature type="transmembrane region" description="Helical" evidence="6">
    <location>
        <begin position="316"/>
        <end position="341"/>
    </location>
</feature>
<dbReference type="EMBL" id="JAASRN010000002">
    <property type="protein sequence ID" value="NIK73869.1"/>
    <property type="molecule type" value="Genomic_DNA"/>
</dbReference>
<dbReference type="GO" id="GO:0005886">
    <property type="term" value="C:plasma membrane"/>
    <property type="evidence" value="ECO:0007669"/>
    <property type="project" value="UniProtKB-SubCell"/>
</dbReference>
<dbReference type="Pfam" id="PF03176">
    <property type="entry name" value="MMPL"/>
    <property type="match status" value="2"/>
</dbReference>
<dbReference type="AlphaFoldDB" id="A0A846MQY3"/>
<keyword evidence="9" id="KW-1185">Reference proteome</keyword>
<keyword evidence="5 6" id="KW-0472">Membrane</keyword>
<dbReference type="PANTHER" id="PTHR33406">
    <property type="entry name" value="MEMBRANE PROTEIN MJ1562-RELATED"/>
    <property type="match status" value="1"/>
</dbReference>
<dbReference type="Proteomes" id="UP000537126">
    <property type="component" value="Unassembled WGS sequence"/>
</dbReference>
<feature type="transmembrane region" description="Helical" evidence="6">
    <location>
        <begin position="663"/>
        <end position="683"/>
    </location>
</feature>
<evidence type="ECO:0000256" key="4">
    <source>
        <dbReference type="ARBA" id="ARBA00022989"/>
    </source>
</evidence>
<feature type="transmembrane region" description="Helical" evidence="6">
    <location>
        <begin position="736"/>
        <end position="760"/>
    </location>
</feature>
<feature type="transmembrane region" description="Helical" evidence="6">
    <location>
        <begin position="612"/>
        <end position="628"/>
    </location>
</feature>
<evidence type="ECO:0000313" key="8">
    <source>
        <dbReference type="EMBL" id="NIK73869.1"/>
    </source>
</evidence>